<dbReference type="KEGG" id="phet:94291600"/>
<keyword evidence="1" id="KW-0812">Transmembrane</keyword>
<evidence type="ECO:0000256" key="1">
    <source>
        <dbReference type="SAM" id="Phobius"/>
    </source>
</evidence>
<dbReference type="RefSeq" id="XP_067756789.1">
    <property type="nucleotide sequence ID" value="XM_067901523.1"/>
</dbReference>
<sequence>MNGGLIALIVFGCIFTLYVVIGTIVRYRSGLHRCPEVLPNYYFWCSILNVVLRVVSCGRWRILCNRNNHTNDVYVLPSHPGATDRVQFELLVSDVDENYDVSRAMHPAEVIVKY</sequence>
<evidence type="ECO:0000313" key="3">
    <source>
        <dbReference type="Proteomes" id="UP000674318"/>
    </source>
</evidence>
<organism evidence="2 3">
    <name type="scientific">Porcisia hertigi</name>
    <dbReference type="NCBI Taxonomy" id="2761500"/>
    <lineage>
        <taxon>Eukaryota</taxon>
        <taxon>Discoba</taxon>
        <taxon>Euglenozoa</taxon>
        <taxon>Kinetoplastea</taxon>
        <taxon>Metakinetoplastina</taxon>
        <taxon>Trypanosomatida</taxon>
        <taxon>Trypanosomatidae</taxon>
        <taxon>Leishmaniinae</taxon>
        <taxon>Porcisia</taxon>
    </lineage>
</organism>
<dbReference type="AlphaFoldDB" id="A0A836HPA9"/>
<dbReference type="EMBL" id="JAFJZO010000024">
    <property type="protein sequence ID" value="KAG5503427.1"/>
    <property type="molecule type" value="Genomic_DNA"/>
</dbReference>
<name>A0A836HPA9_9TRYP</name>
<evidence type="ECO:0000313" key="2">
    <source>
        <dbReference type="EMBL" id="KAG5503427.1"/>
    </source>
</evidence>
<comment type="caution">
    <text evidence="2">The sequence shown here is derived from an EMBL/GenBank/DDBJ whole genome shotgun (WGS) entry which is preliminary data.</text>
</comment>
<feature type="transmembrane region" description="Helical" evidence="1">
    <location>
        <begin position="6"/>
        <end position="25"/>
    </location>
</feature>
<keyword evidence="3" id="KW-1185">Reference proteome</keyword>
<gene>
    <name evidence="2" type="ORF">JKF63_05566</name>
</gene>
<accession>A0A836HPA9</accession>
<reference evidence="2 3" key="1">
    <citation type="submission" date="2021-02" db="EMBL/GenBank/DDBJ databases">
        <title>Porcisia hertigi Genome sequencing and assembly.</title>
        <authorList>
            <person name="Almutairi H."/>
            <person name="Gatherer D."/>
        </authorList>
    </citation>
    <scope>NUCLEOTIDE SEQUENCE [LARGE SCALE GENOMIC DNA]</scope>
    <source>
        <strain evidence="2 3">C119</strain>
    </source>
</reference>
<protein>
    <submittedName>
        <fullName evidence="2">Uncharacterized protein</fullName>
    </submittedName>
</protein>
<dbReference type="OrthoDB" id="247796at2759"/>
<keyword evidence="1" id="KW-1133">Transmembrane helix</keyword>
<dbReference type="Proteomes" id="UP000674318">
    <property type="component" value="Chromosome 24"/>
</dbReference>
<proteinExistence type="predicted"/>
<keyword evidence="1" id="KW-0472">Membrane</keyword>
<dbReference type="GeneID" id="94291600"/>